<name>A0A5C7AY95_9FLAO</name>
<evidence type="ECO:0000313" key="1">
    <source>
        <dbReference type="EMBL" id="TXE13137.1"/>
    </source>
</evidence>
<accession>A0A5C7AY95</accession>
<dbReference type="AlphaFoldDB" id="A0A5C7AY95"/>
<proteinExistence type="predicted"/>
<dbReference type="RefSeq" id="WP_147132341.1">
    <property type="nucleotide sequence ID" value="NZ_VOSC01000012.1"/>
</dbReference>
<protein>
    <submittedName>
        <fullName evidence="1">T9SS type A sorting domain-containing protein</fullName>
    </submittedName>
</protein>
<dbReference type="Proteomes" id="UP000321790">
    <property type="component" value="Unassembled WGS sequence"/>
</dbReference>
<dbReference type="EMBL" id="VOSC01000012">
    <property type="protein sequence ID" value="TXE13137.1"/>
    <property type="molecule type" value="Genomic_DNA"/>
</dbReference>
<dbReference type="OrthoDB" id="1652165at2"/>
<comment type="caution">
    <text evidence="1">The sequence shown here is derived from an EMBL/GenBank/DDBJ whole genome shotgun (WGS) entry which is preliminary data.</text>
</comment>
<gene>
    <name evidence="1" type="ORF">FUA26_04905</name>
</gene>
<sequence>MKQLTTIITLLLALNFSFGQEVFISQYIETSSGSTPKGLEIFNASGVDITFSAANNLQVYLGRNGATCTPLPGTNITTGTLRANEVWIIGTSDLTAYAITNGVNLSGVTDYGFDFNGDDALQLYLGGVLQDTFGTCGIDPGASWSGSGVSTENDNLQVKYGVCSGDLIGWSDPSIRFDAIAVGTNMIGFGDAPIGCCTSSTTWNAGWSNGTPDLSTEVIIASNYDTALYGSFSACSITVSSGDLNIDDGDYVEVQNDVIVDASASIVVQPYGAFIQNNDTGIVTNNGIMQVDKLTAEIDNWYEYTYWSSPVTNVTVGTALSYADSDRIFTYNGALFNDLLAETNNSNVFVTGQDGIDDEGDDWQWVSGTNIMIPGVGYAATHSEAAMLPFPGVNYRYSFNGTFNNGVVTVPVDRNDTSNLDSNWNFIGNPYPSAISVNEFMAQNLYPAGPLDGAVYFWSQNTDYNGTENGNSALNFSISDYAVENGSGGTTGGDGTTTTGFIPSGQGFFVSFSDSAPSNSGNVVFNNAMRRLSFSPDNSAFFKNGNAKNKTVSVDNKFWINLTSDNGVFNQILVAYVSGATNNDDGAFYDAKKIIAPNTYAALYSQIENSNKTFVIQGKAPNSLNEQEQIALGFKTSIDVATLYTLSLAKIQGDFLTNNPVYLKDNLLGKTHNLSESDYTFTSETGTFNERFQIVFSNAALRTNTALANNNSLKITALQDDFVQFSTSNNITIKTVKIYDVLGRTLYNFNGNSSTETYNVSKLQNSVFVAKVTLSNGVEISRKAVKR</sequence>
<evidence type="ECO:0000313" key="2">
    <source>
        <dbReference type="Proteomes" id="UP000321790"/>
    </source>
</evidence>
<reference evidence="2" key="1">
    <citation type="submission" date="2019-08" db="EMBL/GenBank/DDBJ databases">
        <title>Seonamhaeicola sediminis sp. nov., isolated from marine sediment.</title>
        <authorList>
            <person name="Cao W.R."/>
        </authorList>
    </citation>
    <scope>NUCLEOTIDE SEQUENCE [LARGE SCALE GENOMIC DNA]</scope>
    <source>
        <strain evidence="2">Gy8</strain>
    </source>
</reference>
<keyword evidence="2" id="KW-1185">Reference proteome</keyword>
<organism evidence="1 2">
    <name type="scientific">Seonamhaeicola algicola</name>
    <dbReference type="NCBI Taxonomy" id="1719036"/>
    <lineage>
        <taxon>Bacteria</taxon>
        <taxon>Pseudomonadati</taxon>
        <taxon>Bacteroidota</taxon>
        <taxon>Flavobacteriia</taxon>
        <taxon>Flavobacteriales</taxon>
        <taxon>Flavobacteriaceae</taxon>
    </lineage>
</organism>